<evidence type="ECO:0000256" key="2">
    <source>
        <dbReference type="ARBA" id="ARBA00023015"/>
    </source>
</evidence>
<dbReference type="GO" id="GO:0005634">
    <property type="term" value="C:nucleus"/>
    <property type="evidence" value="ECO:0007669"/>
    <property type="project" value="UniProtKB-SubCell"/>
</dbReference>
<dbReference type="Proteomes" id="UP000694545">
    <property type="component" value="Unplaced"/>
</dbReference>
<proteinExistence type="predicted"/>
<protein>
    <recommendedName>
        <fullName evidence="7">IRF tryptophan pentad repeat domain-containing protein</fullName>
    </recommendedName>
</protein>
<dbReference type="SUPFAM" id="SSF46785">
    <property type="entry name" value="Winged helix' DNA-binding domain"/>
    <property type="match status" value="1"/>
</dbReference>
<keyword evidence="4" id="KW-0010">Activator</keyword>
<evidence type="ECO:0000259" key="7">
    <source>
        <dbReference type="PROSITE" id="PS51507"/>
    </source>
</evidence>
<dbReference type="GO" id="GO:0000978">
    <property type="term" value="F:RNA polymerase II cis-regulatory region sequence-specific DNA binding"/>
    <property type="evidence" value="ECO:0007669"/>
    <property type="project" value="TreeGrafter"/>
</dbReference>
<dbReference type="CDD" id="cd00103">
    <property type="entry name" value="IRF"/>
    <property type="match status" value="1"/>
</dbReference>
<evidence type="ECO:0000256" key="1">
    <source>
        <dbReference type="ARBA" id="ARBA00004123"/>
    </source>
</evidence>
<comment type="subcellular location">
    <subcellularLocation>
        <location evidence="1">Nucleus</location>
    </subcellularLocation>
</comment>
<keyword evidence="9" id="KW-1185">Reference proteome</keyword>
<dbReference type="Ensembl" id="ENSVKKT00000017083.1">
    <property type="protein sequence ID" value="ENSVKKP00000016670.1"/>
    <property type="gene ID" value="ENSVKKG00000011363.1"/>
</dbReference>
<sequence length="147" mass="16710">NLRQGQPPPSGPPMRLKEWLIAQVESGGYPGLCWEDREKKEFRIPWKHAAKQHYRQQEDAALFKAWAIYKGKYHEGVDKADPSVWKTRLRCALNKSIDFKEVPDRSHLDISEPYKVYQIVTDVSQETGPSGHLRSRAGVGAALALSL</sequence>
<evidence type="ECO:0000256" key="3">
    <source>
        <dbReference type="ARBA" id="ARBA00023125"/>
    </source>
</evidence>
<evidence type="ECO:0000256" key="6">
    <source>
        <dbReference type="ARBA" id="ARBA00023242"/>
    </source>
</evidence>
<dbReference type="FunFam" id="1.10.10.10:FF:000041">
    <property type="entry name" value="Interferon regulatory factor 4"/>
    <property type="match status" value="1"/>
</dbReference>
<evidence type="ECO:0000313" key="8">
    <source>
        <dbReference type="Ensembl" id="ENSVKKP00000016670.1"/>
    </source>
</evidence>
<dbReference type="InterPro" id="IPR019817">
    <property type="entry name" value="Interferon_reg_fac_CS"/>
</dbReference>
<dbReference type="PRINTS" id="PR00267">
    <property type="entry name" value="INTFRNREGFCT"/>
</dbReference>
<keyword evidence="2" id="KW-0805">Transcription regulation</keyword>
<organism evidence="8 9">
    <name type="scientific">Varanus komodoensis</name>
    <name type="common">Komodo dragon</name>
    <dbReference type="NCBI Taxonomy" id="61221"/>
    <lineage>
        <taxon>Eukaryota</taxon>
        <taxon>Metazoa</taxon>
        <taxon>Chordata</taxon>
        <taxon>Craniata</taxon>
        <taxon>Vertebrata</taxon>
        <taxon>Euteleostomi</taxon>
        <taxon>Lepidosauria</taxon>
        <taxon>Squamata</taxon>
        <taxon>Bifurcata</taxon>
        <taxon>Unidentata</taxon>
        <taxon>Episquamata</taxon>
        <taxon>Toxicofera</taxon>
        <taxon>Anguimorpha</taxon>
        <taxon>Paleoanguimorpha</taxon>
        <taxon>Varanoidea</taxon>
        <taxon>Varanidae</taxon>
        <taxon>Varanus</taxon>
    </lineage>
</organism>
<keyword evidence="3" id="KW-0238">DNA-binding</keyword>
<dbReference type="InterPro" id="IPR001346">
    <property type="entry name" value="Interferon_reg_fact_DNA-bd_dom"/>
</dbReference>
<dbReference type="PANTHER" id="PTHR11949">
    <property type="entry name" value="INTERFERON REGULATORY FACTOR"/>
    <property type="match status" value="1"/>
</dbReference>
<keyword evidence="5" id="KW-0804">Transcription</keyword>
<dbReference type="PANTHER" id="PTHR11949:SF24">
    <property type="entry name" value="INTERFERON REGULATORY FACTOR 9"/>
    <property type="match status" value="1"/>
</dbReference>
<keyword evidence="6" id="KW-0539">Nucleus</keyword>
<reference evidence="8" key="2">
    <citation type="submission" date="2025-09" db="UniProtKB">
        <authorList>
            <consortium name="Ensembl"/>
        </authorList>
    </citation>
    <scope>IDENTIFICATION</scope>
</reference>
<accession>A0A8D2L4C6</accession>
<feature type="domain" description="IRF tryptophan pentad repeat" evidence="7">
    <location>
        <begin position="13"/>
        <end position="121"/>
    </location>
</feature>
<dbReference type="GO" id="GO:0002376">
    <property type="term" value="P:immune system process"/>
    <property type="evidence" value="ECO:0007669"/>
    <property type="project" value="TreeGrafter"/>
</dbReference>
<evidence type="ECO:0000256" key="4">
    <source>
        <dbReference type="ARBA" id="ARBA00023159"/>
    </source>
</evidence>
<evidence type="ECO:0000313" key="9">
    <source>
        <dbReference type="Proteomes" id="UP000694545"/>
    </source>
</evidence>
<dbReference type="AlphaFoldDB" id="A0A8D2L4C6"/>
<dbReference type="InterPro" id="IPR036388">
    <property type="entry name" value="WH-like_DNA-bd_sf"/>
</dbReference>
<dbReference type="InterPro" id="IPR036390">
    <property type="entry name" value="WH_DNA-bd_sf"/>
</dbReference>
<reference evidence="8" key="1">
    <citation type="submission" date="2025-08" db="UniProtKB">
        <authorList>
            <consortium name="Ensembl"/>
        </authorList>
    </citation>
    <scope>IDENTIFICATION</scope>
</reference>
<dbReference type="Pfam" id="PF00605">
    <property type="entry name" value="IRF"/>
    <property type="match status" value="1"/>
</dbReference>
<dbReference type="PROSITE" id="PS00601">
    <property type="entry name" value="IRF_1"/>
    <property type="match status" value="1"/>
</dbReference>
<dbReference type="PROSITE" id="PS51507">
    <property type="entry name" value="IRF_2"/>
    <property type="match status" value="1"/>
</dbReference>
<dbReference type="GO" id="GO:0000981">
    <property type="term" value="F:DNA-binding transcription factor activity, RNA polymerase II-specific"/>
    <property type="evidence" value="ECO:0007669"/>
    <property type="project" value="TreeGrafter"/>
</dbReference>
<dbReference type="Gene3D" id="1.10.10.10">
    <property type="entry name" value="Winged helix-like DNA-binding domain superfamily/Winged helix DNA-binding domain"/>
    <property type="match status" value="1"/>
</dbReference>
<dbReference type="GO" id="GO:0045944">
    <property type="term" value="P:positive regulation of transcription by RNA polymerase II"/>
    <property type="evidence" value="ECO:0007669"/>
    <property type="project" value="UniProtKB-ARBA"/>
</dbReference>
<evidence type="ECO:0000256" key="5">
    <source>
        <dbReference type="ARBA" id="ARBA00023163"/>
    </source>
</evidence>
<dbReference type="SMART" id="SM00348">
    <property type="entry name" value="IRF"/>
    <property type="match status" value="1"/>
</dbReference>
<name>A0A8D2L4C6_VARKO</name>